<proteinExistence type="predicted"/>
<dbReference type="PROSITE" id="PS50109">
    <property type="entry name" value="HIS_KIN"/>
    <property type="match status" value="1"/>
</dbReference>
<evidence type="ECO:0000256" key="1">
    <source>
        <dbReference type="ARBA" id="ARBA00000085"/>
    </source>
</evidence>
<dbReference type="AlphaFoldDB" id="W9VD77"/>
<evidence type="ECO:0000313" key="9">
    <source>
        <dbReference type="Proteomes" id="UP000019460"/>
    </source>
</evidence>
<dbReference type="SUPFAM" id="SSF55874">
    <property type="entry name" value="ATPase domain of HSP90 chaperone/DNA topoisomerase II/histidine kinase"/>
    <property type="match status" value="2"/>
</dbReference>
<dbReference type="GO" id="GO:0005886">
    <property type="term" value="C:plasma membrane"/>
    <property type="evidence" value="ECO:0007669"/>
    <property type="project" value="TreeGrafter"/>
</dbReference>
<dbReference type="Proteomes" id="UP000019460">
    <property type="component" value="Unassembled WGS sequence"/>
</dbReference>
<gene>
    <name evidence="8" type="ORF">D779_3104</name>
</gene>
<dbReference type="OrthoDB" id="9816482at2"/>
<accession>W9VD77</accession>
<name>W9VD77_9GAMM</name>
<dbReference type="SMART" id="SM00387">
    <property type="entry name" value="HATPase_c"/>
    <property type="match status" value="1"/>
</dbReference>
<sequence length="769" mass="85856">MAKFTVDTQLFRELGELLVGRESTALVELIKNAYDADASAVMVEGRRLSDPDKGEIRISDNGVGMTREEFGKGFLRIATRGKSEGTRRSPVYDRRYTGEKGIGRLALHKLARRVEIRSQKWDGTPPTGIQLPTGSDDLYAKIDWDAIERYQTLDELEGSDAVLVEPLPPDMHRSGAGTSIRLTKLRKAWPERKITKFHDDVATLVPSPVLIEPIPDGILTEPLFLPRPRVRDAGNQEAGEFQIKLLGDLAYSESMGASVAASAGWILEIECNTDSARYHIVPTLETRQRFPNAEAIDFAIDLPENMPHPAFHARIMQISGKVWDKRHQGIRVYMEGFRVLPYGESSDDWLLLNYDYTNRAKGFLRRLKTDFDDFFVGDPEEQKVFQGNAAYFGGVFLTHRGAPSLQMLVNREGFLPGPALEFLRERIRLGTDMLVRVRYAATKEVKRARRREASRQQQAVEQADVRDQPSAWSIGQSLREANEAIAEARAAIATGRVELAQAAMERSGDPLTKVEERFQEVAAEAGMFRVLASIGTELAAFTHEINGLLGMAVGLTRQLDGILQMDGLPPGHRRELKKARETAQDLRQNLERQAVYLVDITSIDARRRRSRQGIRDRFEAASRLIRHAAEKRDIAIVNAIEEDLRSPPMFPAELTAVFTNLLSNAVKFSRKGGHIEATAYASPDGEIGIRVENTGARVEPRGSEKWFEPFRSTTTQVDAALGQGMGLGLTITRSILDEYGARIAFVDPSPGFDAAIQIVFHTNRIQESP</sequence>
<dbReference type="Pfam" id="PF13589">
    <property type="entry name" value="HATPase_c_3"/>
    <property type="match status" value="1"/>
</dbReference>
<dbReference type="STRING" id="1249627.D779_3104"/>
<dbReference type="InterPro" id="IPR050980">
    <property type="entry name" value="2C_sensor_his_kinase"/>
</dbReference>
<keyword evidence="6" id="KW-0067">ATP-binding</keyword>
<feature type="domain" description="Histidine kinase" evidence="7">
    <location>
        <begin position="540"/>
        <end position="762"/>
    </location>
</feature>
<dbReference type="GO" id="GO:0000155">
    <property type="term" value="F:phosphorelay sensor kinase activity"/>
    <property type="evidence" value="ECO:0007669"/>
    <property type="project" value="TreeGrafter"/>
</dbReference>
<organism evidence="8 9">
    <name type="scientific">Imhoffiella purpurea</name>
    <dbReference type="NCBI Taxonomy" id="1249627"/>
    <lineage>
        <taxon>Bacteria</taxon>
        <taxon>Pseudomonadati</taxon>
        <taxon>Pseudomonadota</taxon>
        <taxon>Gammaproteobacteria</taxon>
        <taxon>Chromatiales</taxon>
        <taxon>Chromatiaceae</taxon>
        <taxon>Imhoffiella</taxon>
    </lineage>
</organism>
<dbReference type="GO" id="GO:0005524">
    <property type="term" value="F:ATP binding"/>
    <property type="evidence" value="ECO:0007669"/>
    <property type="project" value="UniProtKB-KW"/>
</dbReference>
<dbReference type="EMBL" id="AONC01000051">
    <property type="protein sequence ID" value="EXJ13997.1"/>
    <property type="molecule type" value="Genomic_DNA"/>
</dbReference>
<dbReference type="EC" id="2.7.13.3" evidence="2"/>
<dbReference type="Pfam" id="PF02518">
    <property type="entry name" value="HATPase_c"/>
    <property type="match status" value="1"/>
</dbReference>
<keyword evidence="9" id="KW-1185">Reference proteome</keyword>
<evidence type="ECO:0000256" key="5">
    <source>
        <dbReference type="ARBA" id="ARBA00022777"/>
    </source>
</evidence>
<dbReference type="InterPro" id="IPR036890">
    <property type="entry name" value="HATPase_C_sf"/>
</dbReference>
<dbReference type="eggNOG" id="COG4191">
    <property type="taxonomic scope" value="Bacteria"/>
</dbReference>
<reference evidence="8 9" key="1">
    <citation type="submission" date="2012-11" db="EMBL/GenBank/DDBJ databases">
        <title>Genome assembly of Thiorhodococcus sp. AK35.</title>
        <authorList>
            <person name="Nupur N."/>
            <person name="Khatri I."/>
            <person name="Subramanian S."/>
            <person name="Pinnaka A."/>
        </authorList>
    </citation>
    <scope>NUCLEOTIDE SEQUENCE [LARGE SCALE GENOMIC DNA]</scope>
    <source>
        <strain evidence="8 9">AK35</strain>
    </source>
</reference>
<dbReference type="Gene3D" id="3.30.565.10">
    <property type="entry name" value="Histidine kinase-like ATPase, C-terminal domain"/>
    <property type="match status" value="2"/>
</dbReference>
<dbReference type="RefSeq" id="WP_043755931.1">
    <property type="nucleotide sequence ID" value="NZ_AONC01000051.1"/>
</dbReference>
<protein>
    <recommendedName>
        <fullName evidence="2">histidine kinase</fullName>
        <ecNumber evidence="2">2.7.13.3</ecNumber>
    </recommendedName>
</protein>
<evidence type="ECO:0000313" key="8">
    <source>
        <dbReference type="EMBL" id="EXJ13997.1"/>
    </source>
</evidence>
<evidence type="ECO:0000259" key="7">
    <source>
        <dbReference type="PROSITE" id="PS50109"/>
    </source>
</evidence>
<evidence type="ECO:0000256" key="6">
    <source>
        <dbReference type="ARBA" id="ARBA00022840"/>
    </source>
</evidence>
<dbReference type="InterPro" id="IPR005467">
    <property type="entry name" value="His_kinase_dom"/>
</dbReference>
<dbReference type="PANTHER" id="PTHR44936">
    <property type="entry name" value="SENSOR PROTEIN CREC"/>
    <property type="match status" value="1"/>
</dbReference>
<evidence type="ECO:0000256" key="4">
    <source>
        <dbReference type="ARBA" id="ARBA00022741"/>
    </source>
</evidence>
<keyword evidence="3" id="KW-0808">Transferase</keyword>
<dbReference type="PATRIC" id="fig|1249627.3.peg.3256"/>
<keyword evidence="5" id="KW-0418">Kinase</keyword>
<keyword evidence="4" id="KW-0547">Nucleotide-binding</keyword>
<evidence type="ECO:0000256" key="2">
    <source>
        <dbReference type="ARBA" id="ARBA00012438"/>
    </source>
</evidence>
<evidence type="ECO:0000256" key="3">
    <source>
        <dbReference type="ARBA" id="ARBA00022679"/>
    </source>
</evidence>
<dbReference type="PANTHER" id="PTHR44936:SF10">
    <property type="entry name" value="SENSOR PROTEIN RSTB"/>
    <property type="match status" value="1"/>
</dbReference>
<comment type="catalytic activity">
    <reaction evidence="1">
        <text>ATP + protein L-histidine = ADP + protein N-phospho-L-histidine.</text>
        <dbReference type="EC" id="2.7.13.3"/>
    </reaction>
</comment>
<dbReference type="InterPro" id="IPR003594">
    <property type="entry name" value="HATPase_dom"/>
</dbReference>
<comment type="caution">
    <text evidence="8">The sequence shown here is derived from an EMBL/GenBank/DDBJ whole genome shotgun (WGS) entry which is preliminary data.</text>
</comment>